<evidence type="ECO:0000259" key="1">
    <source>
        <dbReference type="PROSITE" id="PS50943"/>
    </source>
</evidence>
<dbReference type="Pfam" id="PF00931">
    <property type="entry name" value="NB-ARC"/>
    <property type="match status" value="1"/>
</dbReference>
<dbReference type="SMART" id="SM00530">
    <property type="entry name" value="HTH_XRE"/>
    <property type="match status" value="1"/>
</dbReference>
<dbReference type="PANTHER" id="PTHR47691">
    <property type="entry name" value="REGULATOR-RELATED"/>
    <property type="match status" value="1"/>
</dbReference>
<dbReference type="InterPro" id="IPR011990">
    <property type="entry name" value="TPR-like_helical_dom_sf"/>
</dbReference>
<dbReference type="Gene3D" id="1.25.40.10">
    <property type="entry name" value="Tetratricopeptide repeat domain"/>
    <property type="match status" value="1"/>
</dbReference>
<name>A0ABQ3Q411_9ACTN</name>
<proteinExistence type="predicted"/>
<dbReference type="Gene3D" id="3.40.50.300">
    <property type="entry name" value="P-loop containing nucleotide triphosphate hydrolases"/>
    <property type="match status" value="1"/>
</dbReference>
<dbReference type="InterPro" id="IPR027417">
    <property type="entry name" value="P-loop_NTPase"/>
</dbReference>
<evidence type="ECO:0000313" key="3">
    <source>
        <dbReference type="Proteomes" id="UP001052655"/>
    </source>
</evidence>
<accession>A0ABQ3Q411</accession>
<reference evidence="2" key="1">
    <citation type="submission" date="2024-05" db="EMBL/GenBank/DDBJ databases">
        <title>Whole genome shotgun sequence of Streptomyces daghestanicus NBRC 12762.</title>
        <authorList>
            <person name="Komaki H."/>
            <person name="Tamura T."/>
        </authorList>
    </citation>
    <scope>NUCLEOTIDE SEQUENCE</scope>
    <source>
        <strain evidence="2">NBRC 12762</strain>
    </source>
</reference>
<dbReference type="RefSeq" id="WP_190078737.1">
    <property type="nucleotide sequence ID" value="NZ_BMTC01000063.1"/>
</dbReference>
<dbReference type="EMBL" id="BNDX01000009">
    <property type="protein sequence ID" value="GHI32006.1"/>
    <property type="molecule type" value="Genomic_DNA"/>
</dbReference>
<organism evidence="2 3">
    <name type="scientific">Streptomyces daghestanicus</name>
    <dbReference type="NCBI Taxonomy" id="66885"/>
    <lineage>
        <taxon>Bacteria</taxon>
        <taxon>Bacillati</taxon>
        <taxon>Actinomycetota</taxon>
        <taxon>Actinomycetes</taxon>
        <taxon>Kitasatosporales</taxon>
        <taxon>Streptomycetaceae</taxon>
        <taxon>Streptomyces</taxon>
    </lineage>
</organism>
<comment type="caution">
    <text evidence="2">The sequence shown here is derived from an EMBL/GenBank/DDBJ whole genome shotgun (WGS) entry which is preliminary data.</text>
</comment>
<dbReference type="Gene3D" id="1.10.260.40">
    <property type="entry name" value="lambda repressor-like DNA-binding domains"/>
    <property type="match status" value="1"/>
</dbReference>
<feature type="domain" description="HTH cro/C1-type" evidence="1">
    <location>
        <begin position="12"/>
        <end position="67"/>
    </location>
</feature>
<dbReference type="PRINTS" id="PR00364">
    <property type="entry name" value="DISEASERSIST"/>
</dbReference>
<dbReference type="PANTHER" id="PTHR47691:SF3">
    <property type="entry name" value="HTH-TYPE TRANSCRIPTIONAL REGULATOR RV0890C-RELATED"/>
    <property type="match status" value="1"/>
</dbReference>
<dbReference type="InterPro" id="IPR002182">
    <property type="entry name" value="NB-ARC"/>
</dbReference>
<dbReference type="SUPFAM" id="SSF52540">
    <property type="entry name" value="P-loop containing nucleoside triphosphate hydrolases"/>
    <property type="match status" value="1"/>
</dbReference>
<dbReference type="CDD" id="cd00093">
    <property type="entry name" value="HTH_XRE"/>
    <property type="match status" value="1"/>
</dbReference>
<dbReference type="Pfam" id="PF13560">
    <property type="entry name" value="HTH_31"/>
    <property type="match status" value="1"/>
</dbReference>
<keyword evidence="3" id="KW-1185">Reference proteome</keyword>
<evidence type="ECO:0000313" key="2">
    <source>
        <dbReference type="EMBL" id="GHI32006.1"/>
    </source>
</evidence>
<dbReference type="PROSITE" id="PS50943">
    <property type="entry name" value="HTH_CROC1"/>
    <property type="match status" value="1"/>
</dbReference>
<protein>
    <recommendedName>
        <fullName evidence="1">HTH cro/C1-type domain-containing protein</fullName>
    </recommendedName>
</protein>
<gene>
    <name evidence="2" type="ORF">Sdagh_37360</name>
</gene>
<dbReference type="InterPro" id="IPR010982">
    <property type="entry name" value="Lambda_DNA-bd_dom_sf"/>
</dbReference>
<dbReference type="SUPFAM" id="SSF47413">
    <property type="entry name" value="lambda repressor-like DNA-binding domains"/>
    <property type="match status" value="1"/>
</dbReference>
<dbReference type="SUPFAM" id="SSF48452">
    <property type="entry name" value="TPR-like"/>
    <property type="match status" value="1"/>
</dbReference>
<dbReference type="InterPro" id="IPR001387">
    <property type="entry name" value="Cro/C1-type_HTH"/>
</dbReference>
<sequence>MNGGTQEFGTLLRRFRTDRLLTIQGLAQVSGVSVRGIGDLERGRRAAPQRRTVAALAAGLGLDADECDRLFAAAREDRSRPSAPLSVRTFPRGIEDFVGRRYELLTLAGLAAEAAGPGSPAGPAGAAGAGAGPTVVAVSAPPGMGKTALALRAARVLADRFPDGQMVLDLRGTDEDPPPATEIMLHVLKAFHVADTEIVEAGATGQAGLYEKLLLDRRCLLILDNARDEAQVAPLLPRRGSSMCLVTSRKVLTALEGVHRMSLRELSPQEAITFLGGMIGEERARREASALSEVASRCGYLPLALRIAGSRLATRTGWTVRRLADRLAVDKRRLDVLVAGDRKVSTAFDLSYQQLTPDAATLFRRLSAVPGPDAGAACAAHLLGRDLPSAEDVLEELVEAGLLDIIGDRFRMHDLLRLYAHSRLEAEEGEDGAEAVRTGLYRWLLDTTVVAGRWFEPGHGAPSPSYQGLVDLSSTALSRQWLRSQGTNWLAALRAAADAGDHAVVVEVAESLHWFSDQWIFWGHWPEVFRMAADSAETLGDDAARARHLNYCAWTLIVCERRPADSLPISTEAHAVATRAADVAQQAWAHFYQGWAYRNLNQLVRGTEHFGRAAALFASAGDVHGSLQARHGQSHILLLRKDAAAALTSFEETLVFLEAAGAAVEPHIAAATRIGIASGVGRSLALLGRWEEAIARMRAVVRHCAERGDTAAESRHLVHLAEVLIAAGRGDEAREALHACVTLAPGADPQRIADARALLLRLREGQ</sequence>
<dbReference type="Proteomes" id="UP001052655">
    <property type="component" value="Unassembled WGS sequence"/>
</dbReference>